<reference evidence="4" key="1">
    <citation type="journal article" date="2019" name="Int. J. Syst. Evol. Microbiol.">
        <title>The Global Catalogue of Microorganisms (GCM) 10K type strain sequencing project: providing services to taxonomists for standard genome sequencing and annotation.</title>
        <authorList>
            <consortium name="The Broad Institute Genomics Platform"/>
            <consortium name="The Broad Institute Genome Sequencing Center for Infectious Disease"/>
            <person name="Wu L."/>
            <person name="Ma J."/>
        </authorList>
    </citation>
    <scope>NUCLEOTIDE SEQUENCE [LARGE SCALE GENOMIC DNA]</scope>
    <source>
        <strain evidence="4">TBRC 5832</strain>
    </source>
</reference>
<evidence type="ECO:0000256" key="1">
    <source>
        <dbReference type="SAM" id="MobiDB-lite"/>
    </source>
</evidence>
<accession>A0ABV8J6X7</accession>
<organism evidence="3 4">
    <name type="scientific">Actinoplanes subglobosus</name>
    <dbReference type="NCBI Taxonomy" id="1547892"/>
    <lineage>
        <taxon>Bacteria</taxon>
        <taxon>Bacillati</taxon>
        <taxon>Actinomycetota</taxon>
        <taxon>Actinomycetes</taxon>
        <taxon>Micromonosporales</taxon>
        <taxon>Micromonosporaceae</taxon>
        <taxon>Actinoplanes</taxon>
    </lineage>
</organism>
<dbReference type="InterPro" id="IPR025406">
    <property type="entry name" value="DUF4132"/>
</dbReference>
<dbReference type="RefSeq" id="WP_378073174.1">
    <property type="nucleotide sequence ID" value="NZ_JBHSBL010000035.1"/>
</dbReference>
<proteinExistence type="predicted"/>
<evidence type="ECO:0000259" key="2">
    <source>
        <dbReference type="Pfam" id="PF13569"/>
    </source>
</evidence>
<evidence type="ECO:0000313" key="4">
    <source>
        <dbReference type="Proteomes" id="UP001595867"/>
    </source>
</evidence>
<feature type="domain" description="DUF4132" evidence="2">
    <location>
        <begin position="808"/>
        <end position="986"/>
    </location>
</feature>
<protein>
    <submittedName>
        <fullName evidence="3">DUF4132 domain-containing protein</fullName>
    </submittedName>
</protein>
<evidence type="ECO:0000313" key="3">
    <source>
        <dbReference type="EMBL" id="MFC4072292.1"/>
    </source>
</evidence>
<comment type="caution">
    <text evidence="3">The sequence shown here is derived from an EMBL/GenBank/DDBJ whole genome shotgun (WGS) entry which is preliminary data.</text>
</comment>
<sequence>MTSWSAPPASHAPQVWTPDDTDPGDRRDGLTVTGWLRSVVPPRRGGLRTAIRPVPGVDEAWAGLRHAVWAQDRAIRDRSGEASRVWELVTADTAGARDLGARLLAPEARIGSEAEDLALIRVVRERFQYIDESIDDRLADFLVAGHGLPEACRRVVAGFHMDLPYVAAGVFGRLRELLVAAGDDTYERCRDVLLETRDRTAGQLSGNTLADLFWAVSYVLPVGPRSGAAERDAHGAAMRHVGEFGNFNVHATGLASGGLDTLDRFLHANRKVRHEFFGATGPRIYLAGMLDIAGAEVGPVLSRMRPSYPFEDDAYYNGLWCSLLAHVDHDDARAALAAQQEAGHVWATGFTPVREQEHPGVPDGTPCAYQPPEAARPAWLDVTVPVEPVLRFRDEEREAAEQAGVYADAVQWDGVPISRCDTAAVTAWLEHREHFAIPTPLPALALAPAWTHERLMALGFSNFHYWVSRLAPMLLLRHGTSHVAPLLAAFEDRRSAEAALEAAQPVGHPSLAVPVVRAFAARKQRRRARSWLLRHPDHAAAGTVALWTADPSDDPTGRVLRYLDTQGHRALLLTQAGDRAAELTAFLDRDPLDAPRAKKPKVPAYLTAQPLPPLITASGGEATPDDQDHFLVRLASCNTDEVHPAVLAARDRWTASSRAAFADALFDRWVAAGAPATEGWCMQAVGLIGDDTGARRIASHARQWAGTPAAARAQAALDALRHRGTDAALIELSLLAERSRFPVFRSVAKGHIEAIADLRGLTSDELADRLVPLLGLDDEGGDTVEVDAGTFRIAFDERLMPVLRDATGRILADLPKPARGADRVRQKAAKDRLTALRKEARSSASLHVARLERAMCARRRIPAAIFLDRFAGHPWMTHLAQRLIWGVHDVSGALLTTVRVAEDGTLADVGDEPVILAGDAGVSVPHPLDLPDGVRAGWAGVFADYQLLQPFAQLDRPVYRDVADLDRFVGRKTTYAVLRGLERHGWTRWYSGAVQMAKPLGGGAWAVLGTDPGWHASDTVDSALPQTVDGVTLFRAGDLTLGDLPPVVFSELVHDLRVLD</sequence>
<name>A0ABV8J6X7_9ACTN</name>
<dbReference type="EMBL" id="JBHSBL010000035">
    <property type="protein sequence ID" value="MFC4072292.1"/>
    <property type="molecule type" value="Genomic_DNA"/>
</dbReference>
<keyword evidence="4" id="KW-1185">Reference proteome</keyword>
<dbReference type="Pfam" id="PF13569">
    <property type="entry name" value="DUF4132"/>
    <property type="match status" value="1"/>
</dbReference>
<dbReference type="Proteomes" id="UP001595867">
    <property type="component" value="Unassembled WGS sequence"/>
</dbReference>
<feature type="region of interest" description="Disordered" evidence="1">
    <location>
        <begin position="1"/>
        <end position="30"/>
    </location>
</feature>
<gene>
    <name evidence="3" type="ORF">ACFO0C_45815</name>
</gene>